<gene>
    <name evidence="1" type="ORF">I7X43_00240</name>
</gene>
<accession>A0A931IRD2</accession>
<evidence type="ECO:0000313" key="2">
    <source>
        <dbReference type="Proteomes" id="UP000620139"/>
    </source>
</evidence>
<dbReference type="InterPro" id="IPR032720">
    <property type="entry name" value="Cys_rich_CWC"/>
</dbReference>
<proteinExistence type="predicted"/>
<dbReference type="RefSeq" id="WP_198098882.1">
    <property type="nucleotide sequence ID" value="NZ_JAEDAL010000001.1"/>
</dbReference>
<comment type="caution">
    <text evidence="1">The sequence shown here is derived from an EMBL/GenBank/DDBJ whole genome shotgun (WGS) entry which is preliminary data.</text>
</comment>
<sequence>MPSSTAEAPCPRCGRPRVCGATTGDCACFGLDLSPELQRELRRRWSDCLCVACLSALQRGAPFEAPQAEPARTR</sequence>
<reference evidence="1" key="1">
    <citation type="submission" date="2020-12" db="EMBL/GenBank/DDBJ databases">
        <title>The genome sequence of Inhella sp. 4Y17.</title>
        <authorList>
            <person name="Liu Y."/>
        </authorList>
    </citation>
    <scope>NUCLEOTIDE SEQUENCE</scope>
    <source>
        <strain evidence="1">4Y10</strain>
    </source>
</reference>
<name>A0A931IRD2_9BURK</name>
<keyword evidence="2" id="KW-1185">Reference proteome</keyword>
<dbReference type="Proteomes" id="UP000620139">
    <property type="component" value="Unassembled WGS sequence"/>
</dbReference>
<evidence type="ECO:0000313" key="1">
    <source>
        <dbReference type="EMBL" id="MBH9551260.1"/>
    </source>
</evidence>
<dbReference type="Pfam" id="PF14375">
    <property type="entry name" value="Cys_rich_CWC"/>
    <property type="match status" value="1"/>
</dbReference>
<organism evidence="1 2">
    <name type="scientific">Inhella gelatinilytica</name>
    <dbReference type="NCBI Taxonomy" id="2795030"/>
    <lineage>
        <taxon>Bacteria</taxon>
        <taxon>Pseudomonadati</taxon>
        <taxon>Pseudomonadota</taxon>
        <taxon>Betaproteobacteria</taxon>
        <taxon>Burkholderiales</taxon>
        <taxon>Sphaerotilaceae</taxon>
        <taxon>Inhella</taxon>
    </lineage>
</organism>
<protein>
    <submittedName>
        <fullName evidence="1">Cysteine-rich CWC family protein</fullName>
    </submittedName>
</protein>
<dbReference type="AlphaFoldDB" id="A0A931IRD2"/>
<dbReference type="EMBL" id="JAEDAL010000001">
    <property type="protein sequence ID" value="MBH9551260.1"/>
    <property type="molecule type" value="Genomic_DNA"/>
</dbReference>